<accession>A0A498MLN7</accession>
<name>A0A498MLN7_LABRO</name>
<dbReference type="AlphaFoldDB" id="A0A498MLN7"/>
<organism evidence="6 7">
    <name type="scientific">Labeo rohita</name>
    <name type="common">Indian major carp</name>
    <name type="synonym">Cyprinus rohita</name>
    <dbReference type="NCBI Taxonomy" id="84645"/>
    <lineage>
        <taxon>Eukaryota</taxon>
        <taxon>Metazoa</taxon>
        <taxon>Chordata</taxon>
        <taxon>Craniata</taxon>
        <taxon>Vertebrata</taxon>
        <taxon>Euteleostomi</taxon>
        <taxon>Actinopterygii</taxon>
        <taxon>Neopterygii</taxon>
        <taxon>Teleostei</taxon>
        <taxon>Ostariophysi</taxon>
        <taxon>Cypriniformes</taxon>
        <taxon>Cyprinidae</taxon>
        <taxon>Labeoninae</taxon>
        <taxon>Labeonini</taxon>
        <taxon>Labeo</taxon>
    </lineage>
</organism>
<dbReference type="GO" id="GO:0006508">
    <property type="term" value="P:proteolysis"/>
    <property type="evidence" value="ECO:0007669"/>
    <property type="project" value="UniProtKB-KW"/>
</dbReference>
<dbReference type="Proteomes" id="UP000290572">
    <property type="component" value="Unassembled WGS sequence"/>
</dbReference>
<comment type="similarity">
    <text evidence="1">Belongs to the peptidase C48 family.</text>
</comment>
<comment type="caution">
    <text evidence="6">The sequence shown here is derived from an EMBL/GenBank/DDBJ whole genome shotgun (WGS) entry which is preliminary data.</text>
</comment>
<feature type="domain" description="Ubiquitin-like protease family profile" evidence="5">
    <location>
        <begin position="54"/>
        <end position="191"/>
    </location>
</feature>
<dbReference type="GO" id="GO:0008234">
    <property type="term" value="F:cysteine-type peptidase activity"/>
    <property type="evidence" value="ECO:0007669"/>
    <property type="project" value="InterPro"/>
</dbReference>
<gene>
    <name evidence="6" type="ORF">ROHU_025539</name>
</gene>
<feature type="region of interest" description="Disordered" evidence="4">
    <location>
        <begin position="1"/>
        <end position="27"/>
    </location>
</feature>
<evidence type="ECO:0000313" key="6">
    <source>
        <dbReference type="EMBL" id="RXN19666.1"/>
    </source>
</evidence>
<evidence type="ECO:0000256" key="3">
    <source>
        <dbReference type="ARBA" id="ARBA00022801"/>
    </source>
</evidence>
<keyword evidence="2" id="KW-0645">Protease</keyword>
<keyword evidence="3" id="KW-0378">Hydrolase</keyword>
<evidence type="ECO:0000256" key="2">
    <source>
        <dbReference type="ARBA" id="ARBA00022670"/>
    </source>
</evidence>
<sequence>MDSQEDTADLERESATEDSGLNYIGPEDTRVNLEGTETSEYAPLGNAGPDVYRTVPKVNFEQYDGVIAAVNVDNVHWRFVYIHAVSKKIFVLDPQHGSNEKEAATQACKKFGEFFKMRRNRDSIEDWVDTKWQPGTIDHSFQEDGDSCGVFVMQMARQVVENFPKSPESIHIDPSKDWMWNCRRNMAKDILQASVRGRQCVRASPPRLLPEITKYGAYDA</sequence>
<evidence type="ECO:0000256" key="4">
    <source>
        <dbReference type="SAM" id="MobiDB-lite"/>
    </source>
</evidence>
<dbReference type="Gene3D" id="3.40.395.10">
    <property type="entry name" value="Adenoviral Proteinase, Chain A"/>
    <property type="match status" value="1"/>
</dbReference>
<keyword evidence="7" id="KW-1185">Reference proteome</keyword>
<dbReference type="InterPro" id="IPR003653">
    <property type="entry name" value="Peptidase_C48_C"/>
</dbReference>
<protein>
    <recommendedName>
        <fullName evidence="5">Ubiquitin-like protease family profile domain-containing protein</fullName>
    </recommendedName>
</protein>
<evidence type="ECO:0000256" key="1">
    <source>
        <dbReference type="ARBA" id="ARBA00005234"/>
    </source>
</evidence>
<dbReference type="EMBL" id="QBIY01012660">
    <property type="protein sequence ID" value="RXN19666.1"/>
    <property type="molecule type" value="Genomic_DNA"/>
</dbReference>
<dbReference type="InterPro" id="IPR038765">
    <property type="entry name" value="Papain-like_cys_pep_sf"/>
</dbReference>
<dbReference type="SUPFAM" id="SSF54001">
    <property type="entry name" value="Cysteine proteinases"/>
    <property type="match status" value="1"/>
</dbReference>
<dbReference type="Pfam" id="PF02902">
    <property type="entry name" value="Peptidase_C48"/>
    <property type="match status" value="1"/>
</dbReference>
<reference evidence="6 7" key="1">
    <citation type="submission" date="2018-03" db="EMBL/GenBank/DDBJ databases">
        <title>Draft genome sequence of Rohu Carp (Labeo rohita).</title>
        <authorList>
            <person name="Das P."/>
            <person name="Kushwaha B."/>
            <person name="Joshi C.G."/>
            <person name="Kumar D."/>
            <person name="Nagpure N.S."/>
            <person name="Sahoo L."/>
            <person name="Das S.P."/>
            <person name="Bit A."/>
            <person name="Patnaik S."/>
            <person name="Meher P.K."/>
            <person name="Jayasankar P."/>
            <person name="Koringa P.G."/>
            <person name="Patel N.V."/>
            <person name="Hinsu A.T."/>
            <person name="Kumar R."/>
            <person name="Pandey M."/>
            <person name="Agarwal S."/>
            <person name="Srivastava S."/>
            <person name="Singh M."/>
            <person name="Iquebal M.A."/>
            <person name="Jaiswal S."/>
            <person name="Angadi U.B."/>
            <person name="Kumar N."/>
            <person name="Raza M."/>
            <person name="Shah T.M."/>
            <person name="Rai A."/>
            <person name="Jena J.K."/>
        </authorList>
    </citation>
    <scope>NUCLEOTIDE SEQUENCE [LARGE SCALE GENOMIC DNA]</scope>
    <source>
        <strain evidence="6">DASCIFA01</strain>
        <tissue evidence="6">Testis</tissue>
    </source>
</reference>
<proteinExistence type="inferred from homology"/>
<evidence type="ECO:0000313" key="7">
    <source>
        <dbReference type="Proteomes" id="UP000290572"/>
    </source>
</evidence>
<evidence type="ECO:0000259" key="5">
    <source>
        <dbReference type="Pfam" id="PF02902"/>
    </source>
</evidence>